<feature type="compositionally biased region" description="Low complexity" evidence="6">
    <location>
        <begin position="462"/>
        <end position="477"/>
    </location>
</feature>
<keyword evidence="2 5" id="KW-0812">Transmembrane</keyword>
<dbReference type="AlphaFoldDB" id="A0A316U2X5"/>
<evidence type="ECO:0000256" key="1">
    <source>
        <dbReference type="ARBA" id="ARBA00004141"/>
    </source>
</evidence>
<proteinExistence type="inferred from homology"/>
<comment type="function">
    <text evidence="5">Involved in the import of GDP-mannose from the cytoplasm into the Golgi lumen.</text>
</comment>
<feature type="transmembrane region" description="Helical" evidence="5">
    <location>
        <begin position="306"/>
        <end position="323"/>
    </location>
</feature>
<feature type="transmembrane region" description="Helical" evidence="5">
    <location>
        <begin position="432"/>
        <end position="452"/>
    </location>
</feature>
<evidence type="ECO:0000313" key="7">
    <source>
        <dbReference type="EMBL" id="PWN19669.1"/>
    </source>
</evidence>
<comment type="subunit">
    <text evidence="5">Homooligomer.</text>
</comment>
<feature type="transmembrane region" description="Helical" evidence="5">
    <location>
        <begin position="94"/>
        <end position="112"/>
    </location>
</feature>
<feature type="transmembrane region" description="Helical" evidence="5">
    <location>
        <begin position="406"/>
        <end position="426"/>
    </location>
</feature>
<gene>
    <name evidence="7" type="ORF">BCV69DRAFT_283778</name>
</gene>
<evidence type="ECO:0000256" key="5">
    <source>
        <dbReference type="RuleBase" id="RU367097"/>
    </source>
</evidence>
<feature type="transmembrane region" description="Helical" evidence="5">
    <location>
        <begin position="377"/>
        <end position="399"/>
    </location>
</feature>
<dbReference type="PANTHER" id="PTHR11132">
    <property type="entry name" value="SOLUTE CARRIER FAMILY 35"/>
    <property type="match status" value="1"/>
</dbReference>
<dbReference type="NCBIfam" id="TIGR00803">
    <property type="entry name" value="nst"/>
    <property type="match status" value="1"/>
</dbReference>
<feature type="region of interest" description="Disordered" evidence="6">
    <location>
        <begin position="462"/>
        <end position="502"/>
    </location>
</feature>
<feature type="transmembrane region" description="Helical" evidence="5">
    <location>
        <begin position="208"/>
        <end position="226"/>
    </location>
</feature>
<protein>
    <recommendedName>
        <fullName evidence="5">GDP-mannose transporter</fullName>
        <shortName evidence="5">GMT</shortName>
    </recommendedName>
</protein>
<dbReference type="InterPro" id="IPR050186">
    <property type="entry name" value="TPT_transporter"/>
</dbReference>
<dbReference type="GeneID" id="37014552"/>
<keyword evidence="5" id="KW-0968">Cytoplasmic vesicle</keyword>
<dbReference type="GO" id="GO:0030659">
    <property type="term" value="C:cytoplasmic vesicle membrane"/>
    <property type="evidence" value="ECO:0007669"/>
    <property type="project" value="UniProtKB-SubCell"/>
</dbReference>
<accession>A0A316U2X5</accession>
<keyword evidence="5" id="KW-0333">Golgi apparatus</keyword>
<evidence type="ECO:0000313" key="8">
    <source>
        <dbReference type="Proteomes" id="UP000245942"/>
    </source>
</evidence>
<feature type="region of interest" description="Disordered" evidence="6">
    <location>
        <begin position="1"/>
        <end position="76"/>
    </location>
</feature>
<keyword evidence="3 5" id="KW-1133">Transmembrane helix</keyword>
<name>A0A316U2X5_9BASI</name>
<feature type="transmembrane region" description="Helical" evidence="5">
    <location>
        <begin position="156"/>
        <end position="172"/>
    </location>
</feature>
<evidence type="ECO:0000256" key="4">
    <source>
        <dbReference type="ARBA" id="ARBA00023136"/>
    </source>
</evidence>
<sequence length="502" mass="53227">MSRSFFAPDAGQSSSSADTRLNLGGAAGTGTSTPDYGRSSPPLGGRDEARVPFLNGNGRPDDPEAGKRQRVGRSASISGASGESLAGLKALPPILSYCSASILMTVINKFVLSGAHFSMNLMMLLIQSVVGVLCVIAANQIGWIELRPWSNKDARAWAPISTLLVLTIWTGSKALQYLNIPVYTIFKNLTIILIAYGEVIWFGGRVTLLVFFSFTLMVLSSVIAAWSDIARALAISQMSMPHTPDSVLGGATFDPATGKPISAFDAMGDEKSRLNALAAGAAGMGDVAGQDDVLEGMSGWGVLNSGYMWMALNCIVSAAYVLIMRKRIKVTGFKDWDTMYYNNLLSVPVLLIMSILVEDWSAANWAVNFPAETRTRLLSAIVFSGACAVFIGYTTAWCVRTTSSTTYSMVGALNKLPLAISGMVFFHDPPITLGSTSAIGVGFGAGVVYAVAKNQQASAAKKASESLATGGQSASIGAAGGENKRDGEIPLYRMDERDRRKD</sequence>
<organism evidence="7 8">
    <name type="scientific">Pseudomicrostroma glucosiphilum</name>
    <dbReference type="NCBI Taxonomy" id="1684307"/>
    <lineage>
        <taxon>Eukaryota</taxon>
        <taxon>Fungi</taxon>
        <taxon>Dikarya</taxon>
        <taxon>Basidiomycota</taxon>
        <taxon>Ustilaginomycotina</taxon>
        <taxon>Exobasidiomycetes</taxon>
        <taxon>Microstromatales</taxon>
        <taxon>Microstromatales incertae sedis</taxon>
        <taxon>Pseudomicrostroma</taxon>
    </lineage>
</organism>
<dbReference type="GO" id="GO:0005789">
    <property type="term" value="C:endoplasmic reticulum membrane"/>
    <property type="evidence" value="ECO:0007669"/>
    <property type="project" value="UniProtKB-SubCell"/>
</dbReference>
<keyword evidence="5" id="KW-0813">Transport</keyword>
<keyword evidence="8" id="KW-1185">Reference proteome</keyword>
<keyword evidence="5" id="KW-0762">Sugar transport</keyword>
<evidence type="ECO:0000256" key="6">
    <source>
        <dbReference type="SAM" id="MobiDB-lite"/>
    </source>
</evidence>
<dbReference type="Proteomes" id="UP000245942">
    <property type="component" value="Unassembled WGS sequence"/>
</dbReference>
<feature type="transmembrane region" description="Helical" evidence="5">
    <location>
        <begin position="124"/>
        <end position="144"/>
    </location>
</feature>
<dbReference type="STRING" id="1684307.A0A316U2X5"/>
<feature type="compositionally biased region" description="Basic and acidic residues" evidence="6">
    <location>
        <begin position="482"/>
        <end position="502"/>
    </location>
</feature>
<evidence type="ECO:0000256" key="2">
    <source>
        <dbReference type="ARBA" id="ARBA00022692"/>
    </source>
</evidence>
<feature type="transmembrane region" description="Helical" evidence="5">
    <location>
        <begin position="339"/>
        <end position="357"/>
    </location>
</feature>
<reference evidence="7 8" key="1">
    <citation type="journal article" date="2018" name="Mol. Biol. Evol.">
        <title>Broad Genomic Sampling Reveals a Smut Pathogenic Ancestry of the Fungal Clade Ustilaginomycotina.</title>
        <authorList>
            <person name="Kijpornyongpan T."/>
            <person name="Mondo S.J."/>
            <person name="Barry K."/>
            <person name="Sandor L."/>
            <person name="Lee J."/>
            <person name="Lipzen A."/>
            <person name="Pangilinan J."/>
            <person name="LaButti K."/>
            <person name="Hainaut M."/>
            <person name="Henrissat B."/>
            <person name="Grigoriev I.V."/>
            <person name="Spatafora J.W."/>
            <person name="Aime M.C."/>
        </authorList>
    </citation>
    <scope>NUCLEOTIDE SEQUENCE [LARGE SCALE GENOMIC DNA]</scope>
    <source>
        <strain evidence="7 8">MCA 4718</strain>
    </source>
</reference>
<keyword evidence="4 5" id="KW-0472">Membrane</keyword>
<keyword evidence="5" id="KW-0256">Endoplasmic reticulum</keyword>
<dbReference type="GO" id="GO:0000139">
    <property type="term" value="C:Golgi membrane"/>
    <property type="evidence" value="ECO:0007669"/>
    <property type="project" value="UniProtKB-SubCell"/>
</dbReference>
<feature type="transmembrane region" description="Helical" evidence="5">
    <location>
        <begin position="178"/>
        <end position="196"/>
    </location>
</feature>
<dbReference type="OrthoDB" id="417037at2759"/>
<dbReference type="RefSeq" id="XP_025346829.1">
    <property type="nucleotide sequence ID" value="XM_025492818.1"/>
</dbReference>
<dbReference type="EMBL" id="KZ819330">
    <property type="protein sequence ID" value="PWN19669.1"/>
    <property type="molecule type" value="Genomic_DNA"/>
</dbReference>
<evidence type="ECO:0000256" key="3">
    <source>
        <dbReference type="ARBA" id="ARBA00022989"/>
    </source>
</evidence>
<comment type="similarity">
    <text evidence="5">Belongs to the TPT transporter family. SLC35D subfamily.</text>
</comment>
<comment type="subcellular location">
    <subcellularLocation>
        <location evidence="5">Golgi apparatus membrane</location>
        <topology evidence="5">Multi-pass membrane protein</topology>
    </subcellularLocation>
    <subcellularLocation>
        <location evidence="5">Cytoplasmic vesicle membrane</location>
        <topology evidence="5">Multi-pass membrane protein</topology>
    </subcellularLocation>
    <subcellularLocation>
        <location evidence="5">Endoplasmic reticulum membrane</location>
        <topology evidence="5">Multi-pass membrane protein</topology>
    </subcellularLocation>
    <subcellularLocation>
        <location evidence="1">Membrane</location>
        <topology evidence="1">Multi-pass membrane protein</topology>
    </subcellularLocation>
</comment>